<gene>
    <name evidence="2" type="ORF">BU16DRAFT_527275</name>
</gene>
<accession>A0A6A6QTA2</accession>
<proteinExistence type="predicted"/>
<dbReference type="PROSITE" id="PS51186">
    <property type="entry name" value="GNAT"/>
    <property type="match status" value="1"/>
</dbReference>
<evidence type="ECO:0000313" key="2">
    <source>
        <dbReference type="EMBL" id="KAF2495406.1"/>
    </source>
</evidence>
<dbReference type="AlphaFoldDB" id="A0A6A6QTA2"/>
<keyword evidence="2" id="KW-0012">Acyltransferase</keyword>
<dbReference type="Proteomes" id="UP000799750">
    <property type="component" value="Unassembled WGS sequence"/>
</dbReference>
<keyword evidence="3" id="KW-1185">Reference proteome</keyword>
<feature type="domain" description="N-acetyltransferase" evidence="1">
    <location>
        <begin position="15"/>
        <end position="188"/>
    </location>
</feature>
<protein>
    <submittedName>
        <fullName evidence="2">Acyl-CoA N-acyltransferase</fullName>
    </submittedName>
</protein>
<dbReference type="OrthoDB" id="4072826at2759"/>
<dbReference type="InterPro" id="IPR051531">
    <property type="entry name" value="N-acetyltransferase"/>
</dbReference>
<dbReference type="PANTHER" id="PTHR43792">
    <property type="entry name" value="GNAT FAMILY, PUTATIVE (AFU_ORTHOLOGUE AFUA_3G00765)-RELATED-RELATED"/>
    <property type="match status" value="1"/>
</dbReference>
<sequence>MSTDDKEVEVRTKRLLIRPLRLEDADDVFLMRSNPEVMRFTSALASTDVQKSRDWVSDCITRPNCHNFSIELLPSAASSQDETSTPAPRVIGVIGAMRTPEVGYMINTEYWGKGYASEALQGYMPIFFDHYSGKERHDYASALVDTTHTPSRRVLEKAGFKLSEIREGDFKSPTQGIRDTCIYRMARPE</sequence>
<evidence type="ECO:0000259" key="1">
    <source>
        <dbReference type="PROSITE" id="PS51186"/>
    </source>
</evidence>
<dbReference type="PANTHER" id="PTHR43792:SF1">
    <property type="entry name" value="N-ACETYLTRANSFERASE DOMAIN-CONTAINING PROTEIN"/>
    <property type="match status" value="1"/>
</dbReference>
<keyword evidence="2" id="KW-0808">Transferase</keyword>
<dbReference type="SUPFAM" id="SSF55729">
    <property type="entry name" value="Acyl-CoA N-acyltransferases (Nat)"/>
    <property type="match status" value="1"/>
</dbReference>
<reference evidence="2" key="1">
    <citation type="journal article" date="2020" name="Stud. Mycol.">
        <title>101 Dothideomycetes genomes: a test case for predicting lifestyles and emergence of pathogens.</title>
        <authorList>
            <person name="Haridas S."/>
            <person name="Albert R."/>
            <person name="Binder M."/>
            <person name="Bloem J."/>
            <person name="Labutti K."/>
            <person name="Salamov A."/>
            <person name="Andreopoulos B."/>
            <person name="Baker S."/>
            <person name="Barry K."/>
            <person name="Bills G."/>
            <person name="Bluhm B."/>
            <person name="Cannon C."/>
            <person name="Castanera R."/>
            <person name="Culley D."/>
            <person name="Daum C."/>
            <person name="Ezra D."/>
            <person name="Gonzalez J."/>
            <person name="Henrissat B."/>
            <person name="Kuo A."/>
            <person name="Liang C."/>
            <person name="Lipzen A."/>
            <person name="Lutzoni F."/>
            <person name="Magnuson J."/>
            <person name="Mondo S."/>
            <person name="Nolan M."/>
            <person name="Ohm R."/>
            <person name="Pangilinan J."/>
            <person name="Park H.-J."/>
            <person name="Ramirez L."/>
            <person name="Alfaro M."/>
            <person name="Sun H."/>
            <person name="Tritt A."/>
            <person name="Yoshinaga Y."/>
            <person name="Zwiers L.-H."/>
            <person name="Turgeon B."/>
            <person name="Goodwin S."/>
            <person name="Spatafora J."/>
            <person name="Crous P."/>
            <person name="Grigoriev I."/>
        </authorList>
    </citation>
    <scope>NUCLEOTIDE SEQUENCE</scope>
    <source>
        <strain evidence="2">CBS 269.34</strain>
    </source>
</reference>
<dbReference type="InterPro" id="IPR016181">
    <property type="entry name" value="Acyl_CoA_acyltransferase"/>
</dbReference>
<dbReference type="Gene3D" id="3.40.630.30">
    <property type="match status" value="1"/>
</dbReference>
<dbReference type="GO" id="GO:0016747">
    <property type="term" value="F:acyltransferase activity, transferring groups other than amino-acyl groups"/>
    <property type="evidence" value="ECO:0007669"/>
    <property type="project" value="InterPro"/>
</dbReference>
<dbReference type="InterPro" id="IPR000182">
    <property type="entry name" value="GNAT_dom"/>
</dbReference>
<dbReference type="EMBL" id="MU004189">
    <property type="protein sequence ID" value="KAF2495406.1"/>
    <property type="molecule type" value="Genomic_DNA"/>
</dbReference>
<dbReference type="Pfam" id="PF13302">
    <property type="entry name" value="Acetyltransf_3"/>
    <property type="match status" value="1"/>
</dbReference>
<evidence type="ECO:0000313" key="3">
    <source>
        <dbReference type="Proteomes" id="UP000799750"/>
    </source>
</evidence>
<organism evidence="2 3">
    <name type="scientific">Lophium mytilinum</name>
    <dbReference type="NCBI Taxonomy" id="390894"/>
    <lineage>
        <taxon>Eukaryota</taxon>
        <taxon>Fungi</taxon>
        <taxon>Dikarya</taxon>
        <taxon>Ascomycota</taxon>
        <taxon>Pezizomycotina</taxon>
        <taxon>Dothideomycetes</taxon>
        <taxon>Pleosporomycetidae</taxon>
        <taxon>Mytilinidiales</taxon>
        <taxon>Mytilinidiaceae</taxon>
        <taxon>Lophium</taxon>
    </lineage>
</organism>
<name>A0A6A6QTA2_9PEZI</name>